<organism evidence="1 2">
    <name type="scientific">Saccharothrix variisporea</name>
    <dbReference type="NCBI Taxonomy" id="543527"/>
    <lineage>
        <taxon>Bacteria</taxon>
        <taxon>Bacillati</taxon>
        <taxon>Actinomycetota</taxon>
        <taxon>Actinomycetes</taxon>
        <taxon>Pseudonocardiales</taxon>
        <taxon>Pseudonocardiaceae</taxon>
        <taxon>Saccharothrix</taxon>
    </lineage>
</organism>
<proteinExistence type="predicted"/>
<comment type="caution">
    <text evidence="1">The sequence shown here is derived from an EMBL/GenBank/DDBJ whole genome shotgun (WGS) entry which is preliminary data.</text>
</comment>
<sequence length="326" mass="36277">MSALRALRRRLLTPNLSETLMETRGFRVKNEAGKELLETVGAMFLAGYAHAVEAREPRDAERELEKLPTRFKGFAYEGAGMGFAILDGMPFGHSRHVERFLEGRAADHVYMVYVGIGWAMARLPRFRWPRSAATDPLLRWLVLDGYGFHQAYFKTDKYVHGQYVDRDFPWPAEGPRAYTNRALDQGIGRAMWFVGGTDPEYVADLIDGFAEHRREDLYAGAGLAATYAGGVTEDELELFRQRSGRHAGIVAQASAFAAEARVKAGLMVPHTGLATQVFCGTTPEVAAKVTQDVRPAPPITDGTEPAFEVWRQRIAREFVHQEGVGS</sequence>
<dbReference type="AlphaFoldDB" id="A0A495X007"/>
<evidence type="ECO:0000313" key="2">
    <source>
        <dbReference type="Proteomes" id="UP000272729"/>
    </source>
</evidence>
<name>A0A495X007_9PSEU</name>
<reference evidence="1 2" key="1">
    <citation type="submission" date="2018-10" db="EMBL/GenBank/DDBJ databases">
        <title>Sequencing the genomes of 1000 actinobacteria strains.</title>
        <authorList>
            <person name="Klenk H.-P."/>
        </authorList>
    </citation>
    <scope>NUCLEOTIDE SEQUENCE [LARGE SCALE GENOMIC DNA]</scope>
    <source>
        <strain evidence="1 2">DSM 43911</strain>
    </source>
</reference>
<dbReference type="OrthoDB" id="2530105at2"/>
<gene>
    <name evidence="1" type="ORF">DFJ66_0156</name>
</gene>
<dbReference type="Proteomes" id="UP000272729">
    <property type="component" value="Unassembled WGS sequence"/>
</dbReference>
<dbReference type="EMBL" id="RBXR01000001">
    <property type="protein sequence ID" value="RKT66989.1"/>
    <property type="molecule type" value="Genomic_DNA"/>
</dbReference>
<protein>
    <submittedName>
        <fullName evidence="1">Uncharacterized protein DUF1702</fullName>
    </submittedName>
</protein>
<keyword evidence="2" id="KW-1185">Reference proteome</keyword>
<accession>A0A495X007</accession>
<dbReference type="InterPro" id="IPR012964">
    <property type="entry name" value="DUF1702"/>
</dbReference>
<dbReference type="Pfam" id="PF08012">
    <property type="entry name" value="DUF1702"/>
    <property type="match status" value="1"/>
</dbReference>
<evidence type="ECO:0000313" key="1">
    <source>
        <dbReference type="EMBL" id="RKT66989.1"/>
    </source>
</evidence>
<dbReference type="RefSeq" id="WP_121216959.1">
    <property type="nucleotide sequence ID" value="NZ_JBIUBA010000032.1"/>
</dbReference>